<dbReference type="AlphaFoldDB" id="A0AAV2E3P0"/>
<accession>A0AAV2E3P0</accession>
<evidence type="ECO:0000256" key="3">
    <source>
        <dbReference type="SAM" id="SignalP"/>
    </source>
</evidence>
<evidence type="ECO:0000313" key="6">
    <source>
        <dbReference type="Proteomes" id="UP001497516"/>
    </source>
</evidence>
<keyword evidence="6" id="KW-1185">Reference proteome</keyword>
<evidence type="ECO:0000259" key="4">
    <source>
        <dbReference type="PROSITE" id="PS51473"/>
    </source>
</evidence>
<dbReference type="Proteomes" id="UP001497516">
    <property type="component" value="Chromosome 4"/>
</dbReference>
<feature type="signal peptide" evidence="3">
    <location>
        <begin position="1"/>
        <end position="25"/>
    </location>
</feature>
<dbReference type="EMBL" id="OZ034817">
    <property type="protein sequence ID" value="CAL1380568.1"/>
    <property type="molecule type" value="Genomic_DNA"/>
</dbReference>
<organism evidence="5 6">
    <name type="scientific">Linum trigynum</name>
    <dbReference type="NCBI Taxonomy" id="586398"/>
    <lineage>
        <taxon>Eukaryota</taxon>
        <taxon>Viridiplantae</taxon>
        <taxon>Streptophyta</taxon>
        <taxon>Embryophyta</taxon>
        <taxon>Tracheophyta</taxon>
        <taxon>Spermatophyta</taxon>
        <taxon>Magnoliopsida</taxon>
        <taxon>eudicotyledons</taxon>
        <taxon>Gunneridae</taxon>
        <taxon>Pentapetalae</taxon>
        <taxon>rosids</taxon>
        <taxon>fabids</taxon>
        <taxon>Malpighiales</taxon>
        <taxon>Linaceae</taxon>
        <taxon>Linum</taxon>
    </lineage>
</organism>
<dbReference type="PROSITE" id="PS51473">
    <property type="entry name" value="GNK2"/>
    <property type="match status" value="1"/>
</dbReference>
<evidence type="ECO:0000256" key="1">
    <source>
        <dbReference type="ARBA" id="ARBA00022729"/>
    </source>
</evidence>
<keyword evidence="2" id="KW-0677">Repeat</keyword>
<dbReference type="InterPro" id="IPR038408">
    <property type="entry name" value="GNK2_sf"/>
</dbReference>
<dbReference type="InterPro" id="IPR002902">
    <property type="entry name" value="GNK2"/>
</dbReference>
<dbReference type="CDD" id="cd23509">
    <property type="entry name" value="Gnk2-like"/>
    <property type="match status" value="1"/>
</dbReference>
<name>A0AAV2E3P0_9ROSI</name>
<dbReference type="Pfam" id="PF01657">
    <property type="entry name" value="Stress-antifung"/>
    <property type="match status" value="1"/>
</dbReference>
<evidence type="ECO:0000313" key="5">
    <source>
        <dbReference type="EMBL" id="CAL1380568.1"/>
    </source>
</evidence>
<reference evidence="5 6" key="1">
    <citation type="submission" date="2024-04" db="EMBL/GenBank/DDBJ databases">
        <authorList>
            <person name="Fracassetti M."/>
        </authorList>
    </citation>
    <scope>NUCLEOTIDE SEQUENCE [LARGE SCALE GENOMIC DNA]</scope>
</reference>
<dbReference type="Gene3D" id="3.30.430.20">
    <property type="entry name" value="Gnk2 domain, C-X8-C-X2-C motif"/>
    <property type="match status" value="1"/>
</dbReference>
<sequence>MEKSSRTVWLFVMLLSWFLLQPGFGGGVTVAAVAADDPYALYCSDDMYFKGDHDLKAQIKIVLQNLLEKTNYAASKESDIRSTFEYPSYDPHVYGSAFCQRSKPEDCAQCLRTAKKMLLRGCYHNSGAEFYSELCFLRFEFYNFIS</sequence>
<protein>
    <recommendedName>
        <fullName evidence="4">Gnk2-homologous domain-containing protein</fullName>
    </recommendedName>
</protein>
<feature type="chain" id="PRO_5043685160" description="Gnk2-homologous domain-containing protein" evidence="3">
    <location>
        <begin position="26"/>
        <end position="146"/>
    </location>
</feature>
<feature type="domain" description="Gnk2-homologous" evidence="4">
    <location>
        <begin position="36"/>
        <end position="144"/>
    </location>
</feature>
<gene>
    <name evidence="5" type="ORF">LTRI10_LOCUS22003</name>
</gene>
<proteinExistence type="predicted"/>
<keyword evidence="1 3" id="KW-0732">Signal</keyword>
<evidence type="ECO:0000256" key="2">
    <source>
        <dbReference type="ARBA" id="ARBA00022737"/>
    </source>
</evidence>